<dbReference type="InParanoid" id="A0A165HHM5"/>
<keyword evidence="4" id="KW-1185">Reference proteome</keyword>
<dbReference type="OrthoDB" id="10264588at2759"/>
<dbReference type="InterPro" id="IPR044122">
    <property type="entry name" value="UPF0261_N"/>
</dbReference>
<dbReference type="OMA" id="RIAITMF"/>
<evidence type="ECO:0000259" key="1">
    <source>
        <dbReference type="Pfam" id="PF06792"/>
    </source>
</evidence>
<dbReference type="InterPro" id="IPR008322">
    <property type="entry name" value="UPF0261"/>
</dbReference>
<name>A0A165HHM5_XYLHT</name>
<dbReference type="Pfam" id="PF23189">
    <property type="entry name" value="UPF0261_C"/>
    <property type="match status" value="1"/>
</dbReference>
<organism evidence="3 4">
    <name type="scientific">Xylona heveae (strain CBS 132557 / TC161)</name>
    <dbReference type="NCBI Taxonomy" id="1328760"/>
    <lineage>
        <taxon>Eukaryota</taxon>
        <taxon>Fungi</taxon>
        <taxon>Dikarya</taxon>
        <taxon>Ascomycota</taxon>
        <taxon>Pezizomycotina</taxon>
        <taxon>Xylonomycetes</taxon>
        <taxon>Xylonales</taxon>
        <taxon>Xylonaceae</taxon>
        <taxon>Xylona</taxon>
    </lineage>
</organism>
<protein>
    <submittedName>
        <fullName evidence="3">Uncharacterized protein</fullName>
    </submittedName>
</protein>
<dbReference type="PANTHER" id="PTHR31862">
    <property type="entry name" value="UPF0261 DOMAIN PROTEIN (AFU_ORTHOLOGUE AFUA_1G10120)"/>
    <property type="match status" value="1"/>
</dbReference>
<dbReference type="Pfam" id="PF06792">
    <property type="entry name" value="UPF0261"/>
    <property type="match status" value="1"/>
</dbReference>
<dbReference type="EMBL" id="KV407457">
    <property type="protein sequence ID" value="KZF23532.1"/>
    <property type="molecule type" value="Genomic_DNA"/>
</dbReference>
<dbReference type="STRING" id="1328760.A0A165HHM5"/>
<evidence type="ECO:0000313" key="4">
    <source>
        <dbReference type="Proteomes" id="UP000076632"/>
    </source>
</evidence>
<dbReference type="GeneID" id="28897521"/>
<feature type="domain" description="UPF0261" evidence="1">
    <location>
        <begin position="5"/>
        <end position="185"/>
    </location>
</feature>
<feature type="domain" description="UPF0261" evidence="2">
    <location>
        <begin position="200"/>
        <end position="420"/>
    </location>
</feature>
<accession>A0A165HHM5</accession>
<dbReference type="CDD" id="cd15488">
    <property type="entry name" value="Tm-1-like"/>
    <property type="match status" value="1"/>
</dbReference>
<dbReference type="RefSeq" id="XP_018189087.1">
    <property type="nucleotide sequence ID" value="XM_018332384.1"/>
</dbReference>
<dbReference type="NCBIfam" id="NF002674">
    <property type="entry name" value="PRK02399.1-2"/>
    <property type="match status" value="1"/>
</dbReference>
<evidence type="ECO:0000259" key="2">
    <source>
        <dbReference type="Pfam" id="PF23189"/>
    </source>
</evidence>
<proteinExistence type="predicted"/>
<reference evidence="3 4" key="1">
    <citation type="journal article" date="2016" name="Fungal Biol.">
        <title>The genome of Xylona heveae provides a window into fungal endophytism.</title>
        <authorList>
            <person name="Gazis R."/>
            <person name="Kuo A."/>
            <person name="Riley R."/>
            <person name="LaButti K."/>
            <person name="Lipzen A."/>
            <person name="Lin J."/>
            <person name="Amirebrahimi M."/>
            <person name="Hesse C.N."/>
            <person name="Spatafora J.W."/>
            <person name="Henrissat B."/>
            <person name="Hainaut M."/>
            <person name="Grigoriev I.V."/>
            <person name="Hibbett D.S."/>
        </authorList>
    </citation>
    <scope>NUCLEOTIDE SEQUENCE [LARGE SCALE GENOMIC DNA]</scope>
    <source>
        <strain evidence="3 4">TC161</strain>
    </source>
</reference>
<dbReference type="InterPro" id="IPR056778">
    <property type="entry name" value="UPF0261_C"/>
</dbReference>
<gene>
    <name evidence="3" type="ORF">L228DRAFT_246306</name>
</gene>
<evidence type="ECO:0000313" key="3">
    <source>
        <dbReference type="EMBL" id="KZF23532.1"/>
    </source>
</evidence>
<dbReference type="PANTHER" id="PTHR31862:SF1">
    <property type="entry name" value="UPF0261 DOMAIN PROTEIN (AFU_ORTHOLOGUE AFUA_1G10120)"/>
    <property type="match status" value="1"/>
</dbReference>
<dbReference type="Proteomes" id="UP000076632">
    <property type="component" value="Unassembled WGS sequence"/>
</dbReference>
<dbReference type="InterPro" id="IPR051353">
    <property type="entry name" value="Tobamovirus_resist_UPF0261"/>
</dbReference>
<dbReference type="Gene3D" id="3.40.50.12020">
    <property type="entry name" value="Uncharacterised protein family UPF0261, NN domain"/>
    <property type="match status" value="1"/>
</dbReference>
<dbReference type="PIRSF" id="PIRSF033271">
    <property type="entry name" value="UCP033271"/>
    <property type="match status" value="1"/>
</dbReference>
<dbReference type="Gene3D" id="3.40.50.12030">
    <property type="entry name" value="Uncharacterised protein family UPF0261, NC domain"/>
    <property type="match status" value="1"/>
</dbReference>
<sequence>MAHTTVALLGTCDTKLEELLYLRSEILRSQNLRVILIDVGNKSCEHSAINISHGDLISRYSTSAEAGFTKKPEDNTRADMVRLISTCASSCVRELFHSSSISGIISIGGSSGTSLVATVMRDSLPIGFPKLIVSTMASGDISTFVGETDISMMYSVVDIAGSNSILHKILSNAAGAITGMSLSYQAHKEGNNTGVKEKKKVRVGVTMFGVTTPCVDEIRRHLEAHHGYEVYVFHATGAGGRAMERLVRENLLDAILDLTTSEIPDEIVGGVLTAGPNRLEAAAKAGIPQVVSVGACDMVNFGPRGSLPQRFAHRNIYEHNPSVTLVRTSEDECRKIGAFISEKLRENVKSPQLVQVWLPTGGISMIESPGGPYHDSAADEALFTAIEKGLEESGIGVKRDQRYINDPSFAVDIAEQLVEFVKRSEGRQ</sequence>
<dbReference type="AlphaFoldDB" id="A0A165HHM5"/>